<keyword evidence="1" id="KW-1185">Reference proteome</keyword>
<evidence type="ECO:0000313" key="1">
    <source>
        <dbReference type="Proteomes" id="UP000036681"/>
    </source>
</evidence>
<organism evidence="1 2">
    <name type="scientific">Ascaris lumbricoides</name>
    <name type="common">Giant roundworm</name>
    <dbReference type="NCBI Taxonomy" id="6252"/>
    <lineage>
        <taxon>Eukaryota</taxon>
        <taxon>Metazoa</taxon>
        <taxon>Ecdysozoa</taxon>
        <taxon>Nematoda</taxon>
        <taxon>Chromadorea</taxon>
        <taxon>Rhabditida</taxon>
        <taxon>Spirurina</taxon>
        <taxon>Ascaridomorpha</taxon>
        <taxon>Ascaridoidea</taxon>
        <taxon>Ascarididae</taxon>
        <taxon>Ascaris</taxon>
    </lineage>
</organism>
<name>A0A0M3HLJ6_ASCLU</name>
<evidence type="ECO:0000313" key="2">
    <source>
        <dbReference type="WBParaSite" id="ALUE_0000239101-mRNA-1"/>
    </source>
</evidence>
<proteinExistence type="predicted"/>
<dbReference type="Proteomes" id="UP000036681">
    <property type="component" value="Unplaced"/>
</dbReference>
<dbReference type="WBParaSite" id="ALUE_0000239101-mRNA-1">
    <property type="protein sequence ID" value="ALUE_0000239101-mRNA-1"/>
    <property type="gene ID" value="ALUE_0000239101"/>
</dbReference>
<accession>A0A0M3HLJ6</accession>
<dbReference type="AlphaFoldDB" id="A0A0M3HLJ6"/>
<reference evidence="2" key="1">
    <citation type="submission" date="2017-02" db="UniProtKB">
        <authorList>
            <consortium name="WormBaseParasite"/>
        </authorList>
    </citation>
    <scope>IDENTIFICATION</scope>
</reference>
<sequence length="74" mass="8344">MLCHDFFFAGDYAEDYSFSQDCGESPAIKVGITEGPLCEVAFFFLFNKKSRKILCLVSYNVFANKVELALSNSR</sequence>
<protein>
    <submittedName>
        <fullName evidence="2">Uncharacterized protein</fullName>
    </submittedName>
</protein>